<name>A0A8S0R590_OLEEU</name>
<reference evidence="2 3" key="1">
    <citation type="submission" date="2019-12" db="EMBL/GenBank/DDBJ databases">
        <authorList>
            <person name="Alioto T."/>
            <person name="Alioto T."/>
            <person name="Gomez Garrido J."/>
        </authorList>
    </citation>
    <scope>NUCLEOTIDE SEQUENCE [LARGE SCALE GENOMIC DNA]</scope>
</reference>
<evidence type="ECO:0000313" key="2">
    <source>
        <dbReference type="EMBL" id="CAA2974463.1"/>
    </source>
</evidence>
<proteinExistence type="predicted"/>
<feature type="region of interest" description="Disordered" evidence="1">
    <location>
        <begin position="129"/>
        <end position="148"/>
    </location>
</feature>
<dbReference type="AlphaFoldDB" id="A0A8S0R590"/>
<evidence type="ECO:0000313" key="3">
    <source>
        <dbReference type="Proteomes" id="UP000594638"/>
    </source>
</evidence>
<dbReference type="EMBL" id="CACTIH010002175">
    <property type="protein sequence ID" value="CAA2974463.1"/>
    <property type="molecule type" value="Genomic_DNA"/>
</dbReference>
<dbReference type="Gramene" id="OE9A079010T1">
    <property type="protein sequence ID" value="OE9A079010C1"/>
    <property type="gene ID" value="OE9A079010"/>
</dbReference>
<protein>
    <submittedName>
        <fullName evidence="2">Uncharacterized protein</fullName>
    </submittedName>
</protein>
<accession>A0A8S0R590</accession>
<keyword evidence="3" id="KW-1185">Reference proteome</keyword>
<comment type="caution">
    <text evidence="2">The sequence shown here is derived from an EMBL/GenBank/DDBJ whole genome shotgun (WGS) entry which is preliminary data.</text>
</comment>
<dbReference type="Proteomes" id="UP000594638">
    <property type="component" value="Unassembled WGS sequence"/>
</dbReference>
<evidence type="ECO:0000256" key="1">
    <source>
        <dbReference type="SAM" id="MobiDB-lite"/>
    </source>
</evidence>
<gene>
    <name evidence="2" type="ORF">OLEA9_A079010</name>
</gene>
<sequence length="148" mass="17016">MCNASDACRQIDRKSTVVDRETNKVLSFLCFGLQIFGLAERVCSLCLFKQVKMLSTSFLHFHCKMKGTYTTAPEEIALIIMYHKLFFKEQFEKNNQERRRAVAFATPINDNIVAPPSIVNEIMKVQKQEESMLEKTRKERTSGKEANG</sequence>
<organism evidence="2 3">
    <name type="scientific">Olea europaea subsp. europaea</name>
    <dbReference type="NCBI Taxonomy" id="158383"/>
    <lineage>
        <taxon>Eukaryota</taxon>
        <taxon>Viridiplantae</taxon>
        <taxon>Streptophyta</taxon>
        <taxon>Embryophyta</taxon>
        <taxon>Tracheophyta</taxon>
        <taxon>Spermatophyta</taxon>
        <taxon>Magnoliopsida</taxon>
        <taxon>eudicotyledons</taxon>
        <taxon>Gunneridae</taxon>
        <taxon>Pentapetalae</taxon>
        <taxon>asterids</taxon>
        <taxon>lamiids</taxon>
        <taxon>Lamiales</taxon>
        <taxon>Oleaceae</taxon>
        <taxon>Oleeae</taxon>
        <taxon>Olea</taxon>
    </lineage>
</organism>